<dbReference type="PANTHER" id="PTHR43531">
    <property type="entry name" value="PROTEIN ICFG"/>
    <property type="match status" value="1"/>
</dbReference>
<accession>A0A7G9FUM4</accession>
<evidence type="ECO:0000313" key="6">
    <source>
        <dbReference type="Proteomes" id="UP000515981"/>
    </source>
</evidence>
<evidence type="ECO:0000259" key="4">
    <source>
        <dbReference type="PROSITE" id="PS50111"/>
    </source>
</evidence>
<dbReference type="SUPFAM" id="SSF58104">
    <property type="entry name" value="Methyl-accepting chemotaxis protein (MCP) signaling domain"/>
    <property type="match status" value="1"/>
</dbReference>
<feature type="domain" description="Methyl-accepting transducer" evidence="4">
    <location>
        <begin position="175"/>
        <end position="257"/>
    </location>
</feature>
<dbReference type="InterPro" id="IPR004089">
    <property type="entry name" value="MCPsignal_dom"/>
</dbReference>
<dbReference type="GO" id="GO:0004888">
    <property type="term" value="F:transmembrane signaling receptor activity"/>
    <property type="evidence" value="ECO:0007669"/>
    <property type="project" value="InterPro"/>
</dbReference>
<dbReference type="InterPro" id="IPR018771">
    <property type="entry name" value="PocR_dom"/>
</dbReference>
<reference evidence="5 6" key="1">
    <citation type="submission" date="2020-08" db="EMBL/GenBank/DDBJ databases">
        <authorList>
            <person name="Liu C."/>
            <person name="Sun Q."/>
        </authorList>
    </citation>
    <scope>NUCLEOTIDE SEQUENCE [LARGE SCALE GENOMIC DNA]</scope>
    <source>
        <strain evidence="5 6">NSJ-8</strain>
    </source>
</reference>
<dbReference type="EMBL" id="CP060633">
    <property type="protein sequence ID" value="QNM02256.1"/>
    <property type="molecule type" value="Genomic_DNA"/>
</dbReference>
<gene>
    <name evidence="5" type="ORF">H9Q77_14490</name>
</gene>
<dbReference type="PANTHER" id="PTHR43531:SF11">
    <property type="entry name" value="METHYL-ACCEPTING CHEMOTAXIS PROTEIN 3"/>
    <property type="match status" value="1"/>
</dbReference>
<dbReference type="InterPro" id="IPR004090">
    <property type="entry name" value="Chemotax_Me-accpt_rcpt"/>
</dbReference>
<dbReference type="Proteomes" id="UP000515981">
    <property type="component" value="Chromosome"/>
</dbReference>
<evidence type="ECO:0000256" key="1">
    <source>
        <dbReference type="ARBA" id="ARBA00022500"/>
    </source>
</evidence>
<dbReference type="PRINTS" id="PR00260">
    <property type="entry name" value="CHEMTRNSDUCR"/>
</dbReference>
<name>A0A7G9FUM4_9FIRM</name>
<dbReference type="Pfam" id="PF10114">
    <property type="entry name" value="PocR"/>
    <property type="match status" value="1"/>
</dbReference>
<dbReference type="KEGG" id="ssun:H9Q77_14490"/>
<dbReference type="GO" id="GO:0005886">
    <property type="term" value="C:plasma membrane"/>
    <property type="evidence" value="ECO:0007669"/>
    <property type="project" value="TreeGrafter"/>
</dbReference>
<dbReference type="Pfam" id="PF00015">
    <property type="entry name" value="MCPsignal"/>
    <property type="match status" value="1"/>
</dbReference>
<protein>
    <submittedName>
        <fullName evidence="5">PocR ligand-binding domain-containing protein</fullName>
    </submittedName>
</protein>
<dbReference type="GO" id="GO:0007165">
    <property type="term" value="P:signal transduction"/>
    <property type="evidence" value="ECO:0007669"/>
    <property type="project" value="UniProtKB-KW"/>
</dbReference>
<evidence type="ECO:0000256" key="2">
    <source>
        <dbReference type="ARBA" id="ARBA00029447"/>
    </source>
</evidence>
<keyword evidence="3" id="KW-0807">Transducer</keyword>
<evidence type="ECO:0000256" key="3">
    <source>
        <dbReference type="PROSITE-ProRule" id="PRU00284"/>
    </source>
</evidence>
<dbReference type="PROSITE" id="PS50111">
    <property type="entry name" value="CHEMOTAXIS_TRANSDUC_2"/>
    <property type="match status" value="1"/>
</dbReference>
<sequence>MKIQDFCDMNKFEQIMKNWAGSTGLATVAVGADGKYISDCYNFTEFCIDLTRGSAEGKKRCEQCDREGHGVYPCHAGLVDFGIPITLEDGTVLGSIIGGQVLPENPDEEKFRQTARELGIDEDKYIKALKKVNVKTKEQIDASANLLGDVINMFVRASYANWKNENLVGELKGGITKAAEQIEEATDKTKEIDGYSKRQQILALNASIEAARAGDQGKGFAVVATEVQKLARDMATSSADIKKLLGELHVTINHLNQ</sequence>
<dbReference type="AlphaFoldDB" id="A0A7G9FUM4"/>
<proteinExistence type="inferred from homology"/>
<keyword evidence="1" id="KW-0145">Chemotaxis</keyword>
<organism evidence="5 6">
    <name type="scientific">Simiaoa sunii</name>
    <dbReference type="NCBI Taxonomy" id="2763672"/>
    <lineage>
        <taxon>Bacteria</taxon>
        <taxon>Bacillati</taxon>
        <taxon>Bacillota</taxon>
        <taxon>Clostridia</taxon>
        <taxon>Lachnospirales</taxon>
        <taxon>Lachnospiraceae</taxon>
        <taxon>Simiaoa</taxon>
    </lineage>
</organism>
<comment type="similarity">
    <text evidence="2">Belongs to the methyl-accepting chemotaxis (MCP) protein family.</text>
</comment>
<evidence type="ECO:0000313" key="5">
    <source>
        <dbReference type="EMBL" id="QNM02256.1"/>
    </source>
</evidence>
<keyword evidence="6" id="KW-1185">Reference proteome</keyword>
<dbReference type="GO" id="GO:0006935">
    <property type="term" value="P:chemotaxis"/>
    <property type="evidence" value="ECO:0007669"/>
    <property type="project" value="UniProtKB-KW"/>
</dbReference>
<dbReference type="InterPro" id="IPR051310">
    <property type="entry name" value="MCP_chemotaxis"/>
</dbReference>
<dbReference type="Gene3D" id="1.10.287.950">
    <property type="entry name" value="Methyl-accepting chemotaxis protein"/>
    <property type="match status" value="1"/>
</dbReference>